<reference evidence="1 2" key="1">
    <citation type="submission" date="2019-11" db="EMBL/GenBank/DDBJ databases">
        <authorList>
            <person name="Dong K."/>
        </authorList>
    </citation>
    <scope>NUCLEOTIDE SEQUENCE [LARGE SCALE GENOMIC DNA]</scope>
    <source>
        <strain evidence="1 2">NBRC 112902</strain>
    </source>
</reference>
<evidence type="ECO:0000313" key="1">
    <source>
        <dbReference type="EMBL" id="MTH60607.1"/>
    </source>
</evidence>
<dbReference type="Proteomes" id="UP000449846">
    <property type="component" value="Unassembled WGS sequence"/>
</dbReference>
<organism evidence="1 2">
    <name type="scientific">Paracoccus litorisediminis</name>
    <dbReference type="NCBI Taxonomy" id="2006130"/>
    <lineage>
        <taxon>Bacteria</taxon>
        <taxon>Pseudomonadati</taxon>
        <taxon>Pseudomonadota</taxon>
        <taxon>Alphaproteobacteria</taxon>
        <taxon>Rhodobacterales</taxon>
        <taxon>Paracoccaceae</taxon>
        <taxon>Paracoccus</taxon>
    </lineage>
</organism>
<name>A0A844HQI9_9RHOB</name>
<comment type="caution">
    <text evidence="1">The sequence shown here is derived from an EMBL/GenBank/DDBJ whole genome shotgun (WGS) entry which is preliminary data.</text>
</comment>
<protein>
    <submittedName>
        <fullName evidence="1">Uncharacterized protein</fullName>
    </submittedName>
</protein>
<sequence>MPNKATVSGVLVDATLSPIAQGKIIATLSGSDVFDDGMRIVTQKVEATTNARGEWSMQLIVNGDGHNAATSWTLEGYSEFVTKVFEVKSLFIASALPVNLGDLEKTSAQNLKAARDGGSCRLLAVTDYADYAALAENQRRDSDIILVGAA</sequence>
<dbReference type="OrthoDB" id="7777913at2"/>
<evidence type="ECO:0000313" key="2">
    <source>
        <dbReference type="Proteomes" id="UP000449846"/>
    </source>
</evidence>
<keyword evidence="2" id="KW-1185">Reference proteome</keyword>
<accession>A0A844HQI9</accession>
<dbReference type="EMBL" id="WMIG01000009">
    <property type="protein sequence ID" value="MTH60607.1"/>
    <property type="molecule type" value="Genomic_DNA"/>
</dbReference>
<proteinExistence type="predicted"/>
<dbReference type="AlphaFoldDB" id="A0A844HQI9"/>
<gene>
    <name evidence="1" type="ORF">GL300_15435</name>
</gene>